<proteinExistence type="predicted"/>
<sequence>MKHLLLAYFIFCIFEFRIAQATPALDYDIIYVRYPAEARKSPFVNIPQGEKAYVIEMGADLVLHKKDGSELILVDCKRCSVMDPMMSFDGTTVYYSLNKRRGKIVTSWIYKMHLKGPSAFKAIRLTFDDGFDSKYYAANTTEEHYQSHHFGIRDMAPVPLADGRILFTSNRSGLTAFDSLGYNPYEVGSVQQLYVMSDHEGSDNNKFLSNIERLEAGTLHLAQHPMQLSDGRILFTTWQDVADKYQYGMSSLFTVHPDGSNLQQFTEPHDKNKFLDHFITQLSDSTVVSAYYYPSFDYGFGVLWRAPLESVGPDFLRFSNKPEKNAKGYTVNRRGFERKGTVIITPHSTPRDIPSPGSSGKYSMPSATKDNGLLVAYSKGSVNHFGAVCKKRNLCESLKSGIYLIDNANKNIINSPNQLVKIVDSPDHNEIWPRAVLPYNQIYGIPKPNILPSVDTKTEDDRLARAEPASIVGTSSMYNRDKLSGNSDPFQSKSSKRELHDGNWTVNGAEAGVFTNSDIYAVRIIGTPPKPFTKVINKYQDNKRWKKAERLIGHKNYEGIVERYGSYHMERWEILGEFPLNYKSVPDNQGNPDSSWAAKIPADTPFLIQTLDKNGMTLNSELTWRALKPGEARTDCGGCHAHAIEPLEFSDTFAGMRVPIQGVSGTEQSAPDLMNGLWDLTKGEIPLLNKEGVEYIKGAVVGVEFNRDVKPILKNNCSTCHTKGGSGGSFVLDGSNGRSVWETLSDNKRSNGKKFIVPQKSKYIRVPQARQSLLTWVVYGERLDGRTNESRKNDIDFPVNHPSLNLSDKDKRTVARWIDLGGPIDFPQTDGMGYTDDNQLPVVTLKVDKEDEYGYTILIGAIDVHSGINWSSLNVTVEQTASKSDKSKGLLESILDTVSDETIKLNGSLTPDENKVVTLFLPGTRLRKVSSFIVKVYVEDLVGNKNVTSKRMKIIN</sequence>
<dbReference type="EMBL" id="CP003837">
    <property type="protein sequence ID" value="AGH46298.1"/>
    <property type="molecule type" value="Genomic_DNA"/>
</dbReference>
<evidence type="ECO:0000256" key="2">
    <source>
        <dbReference type="SAM" id="SignalP"/>
    </source>
</evidence>
<feature type="chain" id="PRO_5003902710" description="Hydrazine synthase alpha subunit middle domain-containing protein" evidence="2">
    <location>
        <begin position="22"/>
        <end position="956"/>
    </location>
</feature>
<dbReference type="AlphaFoldDB" id="K7AIY1"/>
<feature type="region of interest" description="Disordered" evidence="1">
    <location>
        <begin position="477"/>
        <end position="498"/>
    </location>
</feature>
<dbReference type="eggNOG" id="COG0823">
    <property type="taxonomic scope" value="Bacteria"/>
</dbReference>
<dbReference type="OrthoDB" id="221261at2"/>
<evidence type="ECO:0000313" key="5">
    <source>
        <dbReference type="Proteomes" id="UP000011864"/>
    </source>
</evidence>
<protein>
    <recommendedName>
        <fullName evidence="3">Hydrazine synthase alpha subunit middle domain-containing protein</fullName>
    </recommendedName>
</protein>
<evidence type="ECO:0000256" key="1">
    <source>
        <dbReference type="SAM" id="MobiDB-lite"/>
    </source>
</evidence>
<gene>
    <name evidence="4" type="ORF">C427_4193</name>
</gene>
<dbReference type="SUPFAM" id="SSF82171">
    <property type="entry name" value="DPP6 N-terminal domain-like"/>
    <property type="match status" value="1"/>
</dbReference>
<name>K7AIY1_9ALTE</name>
<evidence type="ECO:0000259" key="3">
    <source>
        <dbReference type="Pfam" id="PF18582"/>
    </source>
</evidence>
<evidence type="ECO:0000313" key="4">
    <source>
        <dbReference type="EMBL" id="AGH46298.1"/>
    </source>
</evidence>
<feature type="signal peptide" evidence="2">
    <location>
        <begin position="1"/>
        <end position="21"/>
    </location>
</feature>
<dbReference type="STRING" id="1129794.C427_4193"/>
<dbReference type="PATRIC" id="fig|1129794.4.peg.4174"/>
<feature type="domain" description="Hydrazine synthase alpha subunit middle" evidence="3">
    <location>
        <begin position="591"/>
        <end position="640"/>
    </location>
</feature>
<reference evidence="4 5" key="1">
    <citation type="journal article" date="2013" name="Genome Announc.">
        <title>Complete Genome Sequence of Glaciecola psychrophila Strain 170T.</title>
        <authorList>
            <person name="Yin J."/>
            <person name="Chen J."/>
            <person name="Liu G."/>
            <person name="Yu Y."/>
            <person name="Song L."/>
            <person name="Wang X."/>
            <person name="Qu X."/>
        </authorList>
    </citation>
    <scope>NUCLEOTIDE SEQUENCE [LARGE SCALE GENOMIC DNA]</scope>
    <source>
        <strain evidence="4 5">170</strain>
    </source>
</reference>
<organism evidence="4 5">
    <name type="scientific">Paraglaciecola psychrophila 170</name>
    <dbReference type="NCBI Taxonomy" id="1129794"/>
    <lineage>
        <taxon>Bacteria</taxon>
        <taxon>Pseudomonadati</taxon>
        <taxon>Pseudomonadota</taxon>
        <taxon>Gammaproteobacteria</taxon>
        <taxon>Alteromonadales</taxon>
        <taxon>Alteromonadaceae</taxon>
        <taxon>Paraglaciecola</taxon>
    </lineage>
</organism>
<dbReference type="Pfam" id="PF18582">
    <property type="entry name" value="HZS_alpha"/>
    <property type="match status" value="1"/>
</dbReference>
<accession>K7AIY1</accession>
<dbReference type="HOGENOM" id="CLU_364404_0_0_6"/>
<feature type="compositionally biased region" description="Polar residues" evidence="1">
    <location>
        <begin position="477"/>
        <end position="493"/>
    </location>
</feature>
<dbReference type="Proteomes" id="UP000011864">
    <property type="component" value="Chromosome"/>
</dbReference>
<dbReference type="KEGG" id="gps:C427_4193"/>
<keyword evidence="5" id="KW-1185">Reference proteome</keyword>
<dbReference type="InterPro" id="IPR040698">
    <property type="entry name" value="HZS_alpha_mid"/>
</dbReference>
<keyword evidence="2" id="KW-0732">Signal</keyword>